<dbReference type="RefSeq" id="WP_339094985.1">
    <property type="nucleotide sequence ID" value="NZ_LR743508.1"/>
</dbReference>
<dbReference type="EMBL" id="LR743508">
    <property type="protein sequence ID" value="CAA2110456.1"/>
    <property type="molecule type" value="Genomic_DNA"/>
</dbReference>
<accession>A0A679JMC4</accession>
<feature type="region of interest" description="Disordered" evidence="1">
    <location>
        <begin position="102"/>
        <end position="131"/>
    </location>
</feature>
<evidence type="ECO:0000256" key="1">
    <source>
        <dbReference type="SAM" id="MobiDB-lite"/>
    </source>
</evidence>
<name>A0A679JMC4_VARPD</name>
<proteinExistence type="predicted"/>
<organism evidence="2">
    <name type="scientific">Variovorax paradoxus</name>
    <dbReference type="NCBI Taxonomy" id="34073"/>
    <lineage>
        <taxon>Bacteria</taxon>
        <taxon>Pseudomonadati</taxon>
        <taxon>Pseudomonadota</taxon>
        <taxon>Betaproteobacteria</taxon>
        <taxon>Burkholderiales</taxon>
        <taxon>Comamonadaceae</taxon>
        <taxon>Variovorax</taxon>
    </lineage>
</organism>
<protein>
    <submittedName>
        <fullName evidence="2">Uncharacterized protein</fullName>
    </submittedName>
</protein>
<sequence length="131" mass="14009">MAGILLIFLQPFIAVHFRCDGLEDEPMLRVRSASETSQFEADDRADHPADRETTVFAQAPASIDQPDVLDFALSGLMAMVLAMLPLVLAAGRLAAPVVREAPEHVPPHGGAPPPAVPWRRLPPPAVPPLPA</sequence>
<feature type="compositionally biased region" description="Pro residues" evidence="1">
    <location>
        <begin position="109"/>
        <end position="131"/>
    </location>
</feature>
<gene>
    <name evidence="2" type="ORF">VVAX_06696</name>
</gene>
<dbReference type="AlphaFoldDB" id="A0A679JMC4"/>
<reference evidence="2" key="1">
    <citation type="submission" date="2019-12" db="EMBL/GenBank/DDBJ databases">
        <authorList>
            <person name="Cremers G."/>
        </authorList>
    </citation>
    <scope>NUCLEOTIDE SEQUENCE</scope>
    <source>
        <strain evidence="2">Vvax</strain>
    </source>
</reference>
<evidence type="ECO:0000313" key="2">
    <source>
        <dbReference type="EMBL" id="CAA2110456.1"/>
    </source>
</evidence>